<dbReference type="OrthoDB" id="9802805at2"/>
<evidence type="ECO:0000256" key="2">
    <source>
        <dbReference type="ARBA" id="ARBA00001946"/>
    </source>
</evidence>
<dbReference type="Proteomes" id="UP000464507">
    <property type="component" value="Chromosome"/>
</dbReference>
<dbReference type="PROSITE" id="PS51462">
    <property type="entry name" value="NUDIX"/>
    <property type="match status" value="1"/>
</dbReference>
<dbReference type="InterPro" id="IPR000086">
    <property type="entry name" value="NUDIX_hydrolase_dom"/>
</dbReference>
<accession>A0A7L5AJN1</accession>
<dbReference type="PANTHER" id="PTHR12992">
    <property type="entry name" value="NUDIX HYDROLASE"/>
    <property type="match status" value="1"/>
</dbReference>
<dbReference type="AlphaFoldDB" id="A0A7L5AJN1"/>
<comment type="cofactor">
    <cofactor evidence="2">
        <name>Mg(2+)</name>
        <dbReference type="ChEBI" id="CHEBI:18420"/>
    </cofactor>
</comment>
<evidence type="ECO:0000313" key="9">
    <source>
        <dbReference type="Proteomes" id="UP000464507"/>
    </source>
</evidence>
<dbReference type="KEGG" id="mant:BHD05_12020"/>
<dbReference type="InterPro" id="IPR015797">
    <property type="entry name" value="NUDIX_hydrolase-like_dom_sf"/>
</dbReference>
<gene>
    <name evidence="8" type="ORF">BHD05_12020</name>
</gene>
<dbReference type="Pfam" id="PF00293">
    <property type="entry name" value="NUDIX"/>
    <property type="match status" value="1"/>
</dbReference>
<protein>
    <submittedName>
        <fullName evidence="8">Coenzyme A pyrophosphatase</fullName>
    </submittedName>
</protein>
<organism evidence="8 9">
    <name type="scientific">Marisediminicola antarctica</name>
    <dbReference type="NCBI Taxonomy" id="674079"/>
    <lineage>
        <taxon>Bacteria</taxon>
        <taxon>Bacillati</taxon>
        <taxon>Actinomycetota</taxon>
        <taxon>Actinomycetes</taxon>
        <taxon>Micrococcales</taxon>
        <taxon>Microbacteriaceae</taxon>
        <taxon>Marisediminicola</taxon>
    </lineage>
</organism>
<dbReference type="GO" id="GO:0046872">
    <property type="term" value="F:metal ion binding"/>
    <property type="evidence" value="ECO:0007669"/>
    <property type="project" value="UniProtKB-KW"/>
</dbReference>
<reference evidence="8 9" key="1">
    <citation type="submission" date="2016-09" db="EMBL/GenBank/DDBJ databases">
        <title>Complete genome sequence of microbes from the polar regions.</title>
        <authorList>
            <person name="Liao L."/>
            <person name="Chen B."/>
        </authorList>
    </citation>
    <scope>NUCLEOTIDE SEQUENCE [LARGE SCALE GENOMIC DNA]</scope>
    <source>
        <strain evidence="8 9">ZS314</strain>
    </source>
</reference>
<sequence length="229" mass="24818">MSQPNGDARAELRDLCARGLDWSVDPSRMLLDYARARRAAVLVLFGVLDSLPAQATAATVASPVARDLDVLLQRRAATMGHHPGQISFPGGGVDASDSDAGATALREAVEETGLDLHGVEILGMLPELPLPVSNNVVIPVPAWWTRTSQVVAVDHRESVDVFRVPVADLLDPANRASVAHEWRGRTLHTPAFITLDGALIWGFTAIVLSRMFDELDWAVPWDLDRLVLP</sequence>
<dbReference type="GO" id="GO:0010945">
    <property type="term" value="F:coenzyme A diphosphatase activity"/>
    <property type="evidence" value="ECO:0007669"/>
    <property type="project" value="InterPro"/>
</dbReference>
<proteinExistence type="predicted"/>
<keyword evidence="6" id="KW-0464">Manganese</keyword>
<keyword evidence="5" id="KW-0460">Magnesium</keyword>
<keyword evidence="3" id="KW-0479">Metal-binding</keyword>
<evidence type="ECO:0000256" key="5">
    <source>
        <dbReference type="ARBA" id="ARBA00022842"/>
    </source>
</evidence>
<comment type="cofactor">
    <cofactor evidence="1">
        <name>Mn(2+)</name>
        <dbReference type="ChEBI" id="CHEBI:29035"/>
    </cofactor>
</comment>
<evidence type="ECO:0000256" key="1">
    <source>
        <dbReference type="ARBA" id="ARBA00001936"/>
    </source>
</evidence>
<dbReference type="Gene3D" id="3.90.79.10">
    <property type="entry name" value="Nucleoside Triphosphate Pyrophosphohydrolase"/>
    <property type="match status" value="1"/>
</dbReference>
<dbReference type="EMBL" id="CP017146">
    <property type="protein sequence ID" value="QHO70262.1"/>
    <property type="molecule type" value="Genomic_DNA"/>
</dbReference>
<evidence type="ECO:0000256" key="6">
    <source>
        <dbReference type="ARBA" id="ARBA00023211"/>
    </source>
</evidence>
<keyword evidence="4" id="KW-0378">Hydrolase</keyword>
<feature type="domain" description="Nudix hydrolase" evidence="7">
    <location>
        <begin position="51"/>
        <end position="186"/>
    </location>
</feature>
<keyword evidence="9" id="KW-1185">Reference proteome</keyword>
<dbReference type="CDD" id="cd03426">
    <property type="entry name" value="NUDIX_CoAse_Nudt7"/>
    <property type="match status" value="1"/>
</dbReference>
<evidence type="ECO:0000256" key="4">
    <source>
        <dbReference type="ARBA" id="ARBA00022801"/>
    </source>
</evidence>
<evidence type="ECO:0000256" key="3">
    <source>
        <dbReference type="ARBA" id="ARBA00022723"/>
    </source>
</evidence>
<dbReference type="RefSeq" id="WP_161886652.1">
    <property type="nucleotide sequence ID" value="NZ_CP017146.1"/>
</dbReference>
<dbReference type="InterPro" id="IPR045121">
    <property type="entry name" value="CoAse"/>
</dbReference>
<evidence type="ECO:0000259" key="7">
    <source>
        <dbReference type="PROSITE" id="PS51462"/>
    </source>
</evidence>
<evidence type="ECO:0000313" key="8">
    <source>
        <dbReference type="EMBL" id="QHO70262.1"/>
    </source>
</evidence>
<name>A0A7L5AJN1_9MICO</name>
<dbReference type="SUPFAM" id="SSF55811">
    <property type="entry name" value="Nudix"/>
    <property type="match status" value="1"/>
</dbReference>
<dbReference type="PANTHER" id="PTHR12992:SF11">
    <property type="entry name" value="MITOCHONDRIAL COENZYME A DIPHOSPHATASE NUDT8"/>
    <property type="match status" value="1"/>
</dbReference>